<dbReference type="RefSeq" id="XP_005538438.1">
    <property type="nucleotide sequence ID" value="XM_005538381.1"/>
</dbReference>
<dbReference type="InterPro" id="IPR036390">
    <property type="entry name" value="WH_DNA-bd_sf"/>
</dbReference>
<dbReference type="InterPro" id="IPR001266">
    <property type="entry name" value="Ribosomal_eS19"/>
</dbReference>
<dbReference type="GO" id="GO:0003735">
    <property type="term" value="F:structural constituent of ribosome"/>
    <property type="evidence" value="ECO:0007669"/>
    <property type="project" value="InterPro"/>
</dbReference>
<dbReference type="Pfam" id="PF01090">
    <property type="entry name" value="Ribosomal_S19e"/>
    <property type="match status" value="1"/>
</dbReference>
<evidence type="ECO:0000256" key="2">
    <source>
        <dbReference type="ARBA" id="ARBA00022980"/>
    </source>
</evidence>
<accession>M1VGS3</accession>
<dbReference type="Proteomes" id="UP000007014">
    <property type="component" value="Chromosome 18"/>
</dbReference>
<evidence type="ECO:0000256" key="1">
    <source>
        <dbReference type="ARBA" id="ARBA00010014"/>
    </source>
</evidence>
<dbReference type="PANTHER" id="PTHR11710">
    <property type="entry name" value="40S RIBOSOMAL PROTEIN S19"/>
    <property type="match status" value="1"/>
</dbReference>
<dbReference type="GO" id="GO:0006412">
    <property type="term" value="P:translation"/>
    <property type="evidence" value="ECO:0007669"/>
    <property type="project" value="InterPro"/>
</dbReference>
<dbReference type="STRING" id="280699.M1VGS3"/>
<dbReference type="GeneID" id="16996792"/>
<reference evidence="5 6" key="2">
    <citation type="journal article" date="2007" name="BMC Biol.">
        <title>A 100%-complete sequence reveals unusually simple genomic features in the hot-spring red alga Cyanidioschyzon merolae.</title>
        <authorList>
            <person name="Nozaki H."/>
            <person name="Takano H."/>
            <person name="Misumi O."/>
            <person name="Terasawa K."/>
            <person name="Matsuzaki M."/>
            <person name="Maruyama S."/>
            <person name="Nishida K."/>
            <person name="Yagisawa F."/>
            <person name="Yoshida Y."/>
            <person name="Fujiwara T."/>
            <person name="Takio S."/>
            <person name="Tamura K."/>
            <person name="Chung S.J."/>
            <person name="Nakamura S."/>
            <person name="Kuroiwa H."/>
            <person name="Tanaka K."/>
            <person name="Sato N."/>
            <person name="Kuroiwa T."/>
        </authorList>
    </citation>
    <scope>NUCLEOTIDE SEQUENCE [LARGE SCALE GENOMIC DNA]</scope>
    <source>
        <strain evidence="5 6">10D</strain>
    </source>
</reference>
<proteinExistence type="inferred from homology"/>
<dbReference type="Gramene" id="CMR148CT">
    <property type="protein sequence ID" value="CMR148CT"/>
    <property type="gene ID" value="CMR148C"/>
</dbReference>
<dbReference type="OMA" id="WAPFVKT"/>
<keyword evidence="3" id="KW-0687">Ribonucleoprotein</keyword>
<reference evidence="5 6" key="1">
    <citation type="journal article" date="2004" name="Nature">
        <title>Genome sequence of the ultrasmall unicellular red alga Cyanidioschyzon merolae 10D.</title>
        <authorList>
            <person name="Matsuzaki M."/>
            <person name="Misumi O."/>
            <person name="Shin-i T."/>
            <person name="Maruyama S."/>
            <person name="Takahara M."/>
            <person name="Miyagishima S."/>
            <person name="Mori T."/>
            <person name="Nishida K."/>
            <person name="Yagisawa F."/>
            <person name="Nishida K."/>
            <person name="Yoshida Y."/>
            <person name="Nishimura Y."/>
            <person name="Nakao S."/>
            <person name="Kobayashi T."/>
            <person name="Momoyama Y."/>
            <person name="Higashiyama T."/>
            <person name="Minoda A."/>
            <person name="Sano M."/>
            <person name="Nomoto H."/>
            <person name="Oishi K."/>
            <person name="Hayashi H."/>
            <person name="Ohta F."/>
            <person name="Nishizaka S."/>
            <person name="Haga S."/>
            <person name="Miura S."/>
            <person name="Morishita T."/>
            <person name="Kabeya Y."/>
            <person name="Terasawa K."/>
            <person name="Suzuki Y."/>
            <person name="Ishii Y."/>
            <person name="Asakawa S."/>
            <person name="Takano H."/>
            <person name="Ohta N."/>
            <person name="Kuroiwa H."/>
            <person name="Tanaka K."/>
            <person name="Shimizu N."/>
            <person name="Sugano S."/>
            <person name="Sato N."/>
            <person name="Nozaki H."/>
            <person name="Ogasawara N."/>
            <person name="Kohara Y."/>
            <person name="Kuroiwa T."/>
        </authorList>
    </citation>
    <scope>NUCLEOTIDE SEQUENCE [LARGE SCALE GENOMIC DNA]</scope>
    <source>
        <strain evidence="5 6">10D</strain>
    </source>
</reference>
<dbReference type="InterPro" id="IPR036388">
    <property type="entry name" value="WH-like_DNA-bd_sf"/>
</dbReference>
<evidence type="ECO:0000256" key="4">
    <source>
        <dbReference type="ARBA" id="ARBA00035143"/>
    </source>
</evidence>
<keyword evidence="6" id="KW-1185">Reference proteome</keyword>
<dbReference type="SMART" id="SM01413">
    <property type="entry name" value="Ribosomal_S19e"/>
    <property type="match status" value="1"/>
</dbReference>
<dbReference type="GO" id="GO:0022627">
    <property type="term" value="C:cytosolic small ribosomal subunit"/>
    <property type="evidence" value="ECO:0007669"/>
    <property type="project" value="TreeGrafter"/>
</dbReference>
<keyword evidence="2 5" id="KW-0689">Ribosomal protein</keyword>
<dbReference type="PANTHER" id="PTHR11710:SF0">
    <property type="entry name" value="40S RIBOSOMAL PROTEIN S19"/>
    <property type="match status" value="1"/>
</dbReference>
<comment type="similarity">
    <text evidence="1">Belongs to the eukaryotic ribosomal protein eS19 family.</text>
</comment>
<organism evidence="5 6">
    <name type="scientific">Cyanidioschyzon merolae (strain NIES-3377 / 10D)</name>
    <name type="common">Unicellular red alga</name>
    <dbReference type="NCBI Taxonomy" id="280699"/>
    <lineage>
        <taxon>Eukaryota</taxon>
        <taxon>Rhodophyta</taxon>
        <taxon>Bangiophyceae</taxon>
        <taxon>Cyanidiales</taxon>
        <taxon>Cyanidiaceae</taxon>
        <taxon>Cyanidioschyzon</taxon>
    </lineage>
</organism>
<evidence type="ECO:0000256" key="3">
    <source>
        <dbReference type="ARBA" id="ARBA00023274"/>
    </source>
</evidence>
<dbReference type="NCBIfam" id="NF006811">
    <property type="entry name" value="PRK09333.1"/>
    <property type="match status" value="1"/>
</dbReference>
<dbReference type="GO" id="GO:0003723">
    <property type="term" value="F:RNA binding"/>
    <property type="evidence" value="ECO:0007669"/>
    <property type="project" value="TreeGrafter"/>
</dbReference>
<evidence type="ECO:0000313" key="6">
    <source>
        <dbReference type="Proteomes" id="UP000007014"/>
    </source>
</evidence>
<dbReference type="AlphaFoldDB" id="M1VGS3"/>
<dbReference type="eggNOG" id="KOG3411">
    <property type="taxonomic scope" value="Eukaryota"/>
</dbReference>
<sequence length="151" mass="17017">MAPRSGITLKDVPADHLIRSYAAHLKQQGQVREPEWMDVVKTGTLREMPPQDRDWLYVRMAALARQVYLRQNLGVGAYSRKYGGKKRNGPRPSHFATGSRGIIRYCLQELERLGLVARDEEAGGRVITRKGRQDLDTQAARIYAERLAGAA</sequence>
<dbReference type="GO" id="GO:0000028">
    <property type="term" value="P:ribosomal small subunit assembly"/>
    <property type="evidence" value="ECO:0007669"/>
    <property type="project" value="TreeGrafter"/>
</dbReference>
<dbReference type="FunFam" id="1.10.10.10:FF:000449">
    <property type="entry name" value="30S ribosomal protein S19e"/>
    <property type="match status" value="1"/>
</dbReference>
<dbReference type="Gene3D" id="1.10.10.10">
    <property type="entry name" value="Winged helix-like DNA-binding domain superfamily/Winged helix DNA-binding domain"/>
    <property type="match status" value="1"/>
</dbReference>
<dbReference type="OrthoDB" id="428974at2759"/>
<dbReference type="KEGG" id="cme:CYME_CMR148C"/>
<dbReference type="InterPro" id="IPR027548">
    <property type="entry name" value="Ribosomal_eS19_archaeal"/>
</dbReference>
<gene>
    <name evidence="5" type="ORF">CYME_CMR148C</name>
</gene>
<evidence type="ECO:0000313" key="5">
    <source>
        <dbReference type="EMBL" id="BAM82402.1"/>
    </source>
</evidence>
<dbReference type="EMBL" id="AP006500">
    <property type="protein sequence ID" value="BAM82402.1"/>
    <property type="molecule type" value="Genomic_DNA"/>
</dbReference>
<name>M1VGS3_CYAM1</name>
<dbReference type="SUPFAM" id="SSF46785">
    <property type="entry name" value="Winged helix' DNA-binding domain"/>
    <property type="match status" value="1"/>
</dbReference>
<dbReference type="HOGENOM" id="CLU_108559_0_1_1"/>
<protein>
    <recommendedName>
        <fullName evidence="4">Small ribosomal subunit protein eS19</fullName>
    </recommendedName>
</protein>